<organism evidence="2 3">
    <name type="scientific">Clostridium beijerinckii</name>
    <name type="common">Clostridium MP</name>
    <dbReference type="NCBI Taxonomy" id="1520"/>
    <lineage>
        <taxon>Bacteria</taxon>
        <taxon>Bacillati</taxon>
        <taxon>Bacillota</taxon>
        <taxon>Clostridia</taxon>
        <taxon>Eubacteriales</taxon>
        <taxon>Clostridiaceae</taxon>
        <taxon>Clostridium</taxon>
    </lineage>
</organism>
<proteinExistence type="predicted"/>
<keyword evidence="1" id="KW-0472">Membrane</keyword>
<feature type="transmembrane region" description="Helical" evidence="1">
    <location>
        <begin position="389"/>
        <end position="408"/>
    </location>
</feature>
<feature type="transmembrane region" description="Helical" evidence="1">
    <location>
        <begin position="49"/>
        <end position="67"/>
    </location>
</feature>
<feature type="transmembrane region" description="Helical" evidence="1">
    <location>
        <begin position="257"/>
        <end position="277"/>
    </location>
</feature>
<evidence type="ECO:0000313" key="2">
    <source>
        <dbReference type="EMBL" id="AJG97768.1"/>
    </source>
</evidence>
<feature type="transmembrane region" description="Helical" evidence="1">
    <location>
        <begin position="97"/>
        <end position="117"/>
    </location>
</feature>
<keyword evidence="1" id="KW-0812">Transmembrane</keyword>
<dbReference type="STRING" id="1520.LF65_01153"/>
<dbReference type="KEGG" id="cbei:LF65_01153"/>
<feature type="transmembrane region" description="Helical" evidence="1">
    <location>
        <begin position="219"/>
        <end position="245"/>
    </location>
</feature>
<name>A0A0B5QLW8_CLOBE</name>
<dbReference type="AlphaFoldDB" id="A0A0B5QLW8"/>
<evidence type="ECO:0008006" key="4">
    <source>
        <dbReference type="Google" id="ProtNLM"/>
    </source>
</evidence>
<protein>
    <recommendedName>
        <fullName evidence="4">O-antigen polymerase</fullName>
    </recommendedName>
</protein>
<feature type="transmembrane region" description="Helical" evidence="1">
    <location>
        <begin position="363"/>
        <end position="383"/>
    </location>
</feature>
<dbReference type="RefSeq" id="WP_041894763.1">
    <property type="nucleotide sequence ID" value="NZ_CP010086.2"/>
</dbReference>
<dbReference type="EMBL" id="CP010086">
    <property type="protein sequence ID" value="AJG97768.1"/>
    <property type="molecule type" value="Genomic_DNA"/>
</dbReference>
<feature type="transmembrane region" description="Helical" evidence="1">
    <location>
        <begin position="20"/>
        <end position="37"/>
    </location>
</feature>
<dbReference type="Proteomes" id="UP000031866">
    <property type="component" value="Chromosome"/>
</dbReference>
<accession>A0A0B5QLW8</accession>
<feature type="transmembrane region" description="Helical" evidence="1">
    <location>
        <begin position="335"/>
        <end position="356"/>
    </location>
</feature>
<reference evidence="3" key="1">
    <citation type="submission" date="2014-12" db="EMBL/GenBank/DDBJ databases">
        <title>Genome sequence of Clostridium beijerinckii strain 59B.</title>
        <authorList>
            <person name="Little G.T."/>
            <person name="Minton N.P."/>
        </authorList>
    </citation>
    <scope>NUCLEOTIDE SEQUENCE [LARGE SCALE GENOMIC DNA]</scope>
    <source>
        <strain evidence="3">59B</strain>
    </source>
</reference>
<keyword evidence="1" id="KW-1133">Transmembrane helix</keyword>
<sequence length="418" mass="48009">MKIESTNGIELNLINIKSSIVYKLMSFIIFFTFIFSYQLRCGLLGDKIGGLNITVLALIILLFLLYFNNIDKKYMILVYIVNMCVFISAIYSNKSIYKGFVVCGYFTIPLILIGINLKKNLFIEFTNKYIKVLNILMIIITVMGVLDIATNQRLMVFVSKFMTSKTQELINTQIDASIANYRMYSLMGHPLFNTQLYLMFYAININYTRYFNKILDTRIVTFITILGIVLTKSKSGMILLVICLLVQHAKKIKIRNFIISFLAIVFLFFAGIFNTTIERFDGSLTSGRNEMWDLIQQSNMYPIKVFSGYGLGATFRYNDIIKNASSAFEYPVRMFSFEIGMLPSILIFSCLLYPILKLIRRRQYSLAIAYSIIFADVNTYNGLSLQSDNMIILCLFILTILNISSYALKIKERSGHSV</sequence>
<gene>
    <name evidence="2" type="ORF">LF65_01153</name>
</gene>
<dbReference type="OrthoDB" id="2988764at2"/>
<feature type="transmembrane region" description="Helical" evidence="1">
    <location>
        <begin position="129"/>
        <end position="149"/>
    </location>
</feature>
<evidence type="ECO:0000256" key="1">
    <source>
        <dbReference type="SAM" id="Phobius"/>
    </source>
</evidence>
<evidence type="ECO:0000313" key="3">
    <source>
        <dbReference type="Proteomes" id="UP000031866"/>
    </source>
</evidence>
<feature type="transmembrane region" description="Helical" evidence="1">
    <location>
        <begin position="74"/>
        <end position="91"/>
    </location>
</feature>